<evidence type="ECO:0000256" key="8">
    <source>
        <dbReference type="ARBA" id="ARBA00023125"/>
    </source>
</evidence>
<dbReference type="GO" id="GO:0004386">
    <property type="term" value="F:helicase activity"/>
    <property type="evidence" value="ECO:0007669"/>
    <property type="project" value="UniProtKB-KW"/>
</dbReference>
<keyword evidence="1" id="KW-0540">Nuclease</keyword>
<evidence type="ECO:0000256" key="6">
    <source>
        <dbReference type="ARBA" id="ARBA00022839"/>
    </source>
</evidence>
<gene>
    <name evidence="11" type="primary">addB</name>
    <name evidence="11" type="ORF">AULFYP135_00445</name>
</gene>
<dbReference type="Gene3D" id="3.90.320.10">
    <property type="match status" value="1"/>
</dbReference>
<dbReference type="PANTHER" id="PTHR30591:SF1">
    <property type="entry name" value="RECBCD ENZYME SUBUNIT RECC"/>
    <property type="match status" value="1"/>
</dbReference>
<keyword evidence="6" id="KW-0269">Exonuclease</keyword>
<evidence type="ECO:0000256" key="9">
    <source>
        <dbReference type="ARBA" id="ARBA00023204"/>
    </source>
</evidence>
<dbReference type="InterPro" id="IPR049035">
    <property type="entry name" value="ADDB_N"/>
</dbReference>
<dbReference type="InterPro" id="IPR027417">
    <property type="entry name" value="P-loop_NTPase"/>
</dbReference>
<evidence type="ECO:0000256" key="2">
    <source>
        <dbReference type="ARBA" id="ARBA00022741"/>
    </source>
</evidence>
<keyword evidence="3" id="KW-0227">DNA damage</keyword>
<reference evidence="11" key="1">
    <citation type="submission" date="2019-11" db="EMBL/GenBank/DDBJ databases">
        <authorList>
            <person name="Feng L."/>
        </authorList>
    </citation>
    <scope>NUCLEOTIDE SEQUENCE</scope>
    <source>
        <strain evidence="11">AundefinedLFYP135</strain>
    </source>
</reference>
<evidence type="ECO:0000256" key="7">
    <source>
        <dbReference type="ARBA" id="ARBA00022840"/>
    </source>
</evidence>
<dbReference type="PROSITE" id="PS51217">
    <property type="entry name" value="UVRD_HELICASE_CTER"/>
    <property type="match status" value="1"/>
</dbReference>
<dbReference type="InterPro" id="IPR011604">
    <property type="entry name" value="PDDEXK-like_dom_sf"/>
</dbReference>
<evidence type="ECO:0000256" key="3">
    <source>
        <dbReference type="ARBA" id="ARBA00022763"/>
    </source>
</evidence>
<keyword evidence="2" id="KW-0547">Nucleotide-binding</keyword>
<feature type="domain" description="UvrD-like helicase C-terminal" evidence="10">
    <location>
        <begin position="264"/>
        <end position="554"/>
    </location>
</feature>
<keyword evidence="4 11" id="KW-0378">Hydrolase</keyword>
<evidence type="ECO:0000259" key="10">
    <source>
        <dbReference type="PROSITE" id="PS51217"/>
    </source>
</evidence>
<dbReference type="SUPFAM" id="SSF52540">
    <property type="entry name" value="P-loop containing nucleoside triphosphate hydrolases"/>
    <property type="match status" value="2"/>
</dbReference>
<evidence type="ECO:0000256" key="1">
    <source>
        <dbReference type="ARBA" id="ARBA00022722"/>
    </source>
</evidence>
<keyword evidence="5 11" id="KW-0347">Helicase</keyword>
<dbReference type="GO" id="GO:0006281">
    <property type="term" value="P:DNA repair"/>
    <property type="evidence" value="ECO:0007669"/>
    <property type="project" value="UniProtKB-KW"/>
</dbReference>
<name>A0A6N2RH58_9FIRM</name>
<evidence type="ECO:0000256" key="5">
    <source>
        <dbReference type="ARBA" id="ARBA00022806"/>
    </source>
</evidence>
<dbReference type="GO" id="GO:0003677">
    <property type="term" value="F:DNA binding"/>
    <property type="evidence" value="ECO:0007669"/>
    <property type="project" value="UniProtKB-KW"/>
</dbReference>
<dbReference type="EC" id="3.1.-.-" evidence="11"/>
<dbReference type="PANTHER" id="PTHR30591">
    <property type="entry name" value="RECBCD ENZYME SUBUNIT RECC"/>
    <property type="match status" value="1"/>
</dbReference>
<evidence type="ECO:0000256" key="4">
    <source>
        <dbReference type="ARBA" id="ARBA00022801"/>
    </source>
</evidence>
<dbReference type="GO" id="GO:0004527">
    <property type="term" value="F:exonuclease activity"/>
    <property type="evidence" value="ECO:0007669"/>
    <property type="project" value="UniProtKB-KW"/>
</dbReference>
<protein>
    <submittedName>
        <fullName evidence="11">ATP-dependent helicase/deoxyribonuclease subunit B</fullName>
        <ecNumber evidence="11">3.1.-.-</ecNumber>
    </submittedName>
</protein>
<dbReference type="Gene3D" id="3.40.50.300">
    <property type="entry name" value="P-loop containing nucleotide triphosphate hydrolases"/>
    <property type="match status" value="4"/>
</dbReference>
<dbReference type="AlphaFoldDB" id="A0A6N2RH58"/>
<dbReference type="Pfam" id="PF12705">
    <property type="entry name" value="PDDEXK_1"/>
    <property type="match status" value="1"/>
</dbReference>
<keyword evidence="7" id="KW-0067">ATP-binding</keyword>
<evidence type="ECO:0000313" key="11">
    <source>
        <dbReference type="EMBL" id="VYS80693.1"/>
    </source>
</evidence>
<dbReference type="GO" id="GO:0006310">
    <property type="term" value="P:DNA recombination"/>
    <property type="evidence" value="ECO:0007669"/>
    <property type="project" value="TreeGrafter"/>
</dbReference>
<accession>A0A6N2RH58</accession>
<keyword evidence="9" id="KW-0234">DNA repair</keyword>
<dbReference type="InterPro" id="IPR038726">
    <property type="entry name" value="PDDEXK_AddAB-type"/>
</dbReference>
<organism evidence="11">
    <name type="scientific">uncultured Anaerotruncus sp</name>
    <dbReference type="NCBI Taxonomy" id="905011"/>
    <lineage>
        <taxon>Bacteria</taxon>
        <taxon>Bacillati</taxon>
        <taxon>Bacillota</taxon>
        <taxon>Clostridia</taxon>
        <taxon>Eubacteriales</taxon>
        <taxon>Oscillospiraceae</taxon>
        <taxon>Anaerotruncus</taxon>
        <taxon>environmental samples</taxon>
    </lineage>
</organism>
<dbReference type="EMBL" id="CACRSL010000003">
    <property type="protein sequence ID" value="VYS80693.1"/>
    <property type="molecule type" value="Genomic_DNA"/>
</dbReference>
<keyword evidence="8" id="KW-0238">DNA-binding</keyword>
<dbReference type="Pfam" id="PF21445">
    <property type="entry name" value="ADDB_N"/>
    <property type="match status" value="1"/>
</dbReference>
<sequence length="1112" mass="122951">MLHLILGPAGSGKTTRLYEELEHWVQGGKKAILLVPEQYSFESEKALYRRLGPTGAARVEVLSFTRLCDRIFREYGGLAVNALTDTGKAMLMSLALGEVRDTLQIYARQVGSAAFVESLCAAVSEFKNGGVSPEELAAAARESGDAQLREKAAELSTIYEVYNALLESRYTDTADDLQRACRLVEDHPFFAGYGVFVDSFMTFMASEFRMLELAIGGAPHCTCAFCCDGMADQEGGNGVFSTAKKAIARLIRAARQSGVGVAVPEVLEGSHRFQNEELSCLERSFLRPRVIPCPGTSQWVQVSAAPSPWEEIQWVAANIVGLVREEGYRYSDVAVICRSLERYRTPVERIFTRYDIPCFFDRRVELESKPLTALLLSALEAVRGNYSTEAILRFAKNPALGLSAPELARLENYCYIWGVEGRHWLTPFENHPEGLSEAFDEAAVLQLEELNLLRARVIQPLKNLKGQLAQGDGISFAAGLFTLLEEVEAPRHLEDFAASLPPEEAALFLEEQSALWDALVDILDQFAQIVGEAGMSQQRLTDLLRLAIGKTDIGQRPQTLDQVMVGMADRIRPGEPRATFVIGAVEGEFPAVVNAGGVFTDQERTRLLEAGVELAQNIEEKSVYEKFYAYFAVTTPRERLYISYPKEDGKGGALAPSVILSQAAKILGCRLSPAAVDPIKAAANLPSAREAFSWVYHQDSPQRASLQAFLEERDGELLDRMEAAQNRDGYAIQSPVLARQLFGKRMRLSPSRVEQYFACPFGYFCASGLRIRPRRKVEFSPLESGSVIHFLLERMVSRYGGKGLSQLTQEQMHREVEELLTQYLSQRIDNMDALPTRFRYLFNRLVALVTRLLEQLGAEFSQSAFAPVAFELKIGADGPVKPLELTTPDGVTVSVEGVVDRVDVMEKDGKKYVRVIDYKSGSKTFNLSDIFYGLNMQMLIYLFSICQNGTGELEGALPAGVLYLPAKNVIVTADRGESDALVAAQQQKKRRMNGLILEDKDVVLGMEQDGKGVFIPAKLKADGELDARSSLASLEEMGQLKTKIEEEILAMAKELSAGKVEPLPVSGLGYDPCVYCEYRQVCGFEDGDRVRTIAELDKRAFFAEGGEGIDKP</sequence>
<proteinExistence type="predicted"/>
<dbReference type="GO" id="GO:0005524">
    <property type="term" value="F:ATP binding"/>
    <property type="evidence" value="ECO:0007669"/>
    <property type="project" value="UniProtKB-KW"/>
</dbReference>
<dbReference type="InterPro" id="IPR014017">
    <property type="entry name" value="DNA_helicase_UvrD-like_C"/>
</dbReference>